<sequence>MSLYYEAAAILANTDNIGGSLKSRIYGKKNIKCSPAHLYALISETTKWSAVLKEVVEKSGILREEKSHDLLLAKGGVAAPKDHVLKQAVLRHKARLNAEFTKARLKSGFHTVEAFRDHVNAGSSTSNVSEEHDGHQTTEHEHPRWIRINTIKTSLETVLRTTFPDYQQTDSLAEVIRAPSTSKYLHIDAHIPDLIALPPRADLSKHRAYLSGNIIFQDKASCFPAYLLNPEAEDGDIIDACAAPGNKTTHLAAVLSRHASSQDTHPSTHQHIFAFERDKRRAITLTKMVTLAGADSLVTVKGGKDFLTADPEAHENRNVGALLLDPSCSGSGIRKKRKRKALPVPKAADEIPAPSTTAEAEVEEDPPSSPSEDLKSRLESLSAFQLKLLKYAMRFPAARKITYSTCSIHPEENEHVVFNALEHSSATGLGWRILRREEQVDGMKRWHVRGAVQAVDSWPREQLSREVVTTVQEACIRCEKGTGEGTMGFLLRDSFEMAMVIRRLW</sequence>
<dbReference type="EMBL" id="JAPDRP010000021">
    <property type="protein sequence ID" value="KAJ9638241.1"/>
    <property type="molecule type" value="Genomic_DNA"/>
</dbReference>
<evidence type="ECO:0000313" key="1">
    <source>
        <dbReference type="EMBL" id="KAJ9638241.1"/>
    </source>
</evidence>
<dbReference type="Proteomes" id="UP001172680">
    <property type="component" value="Unassembled WGS sequence"/>
</dbReference>
<evidence type="ECO:0000313" key="2">
    <source>
        <dbReference type="Proteomes" id="UP001172680"/>
    </source>
</evidence>
<protein>
    <submittedName>
        <fullName evidence="1">Uncharacterized protein</fullName>
    </submittedName>
</protein>
<proteinExistence type="predicted"/>
<gene>
    <name evidence="1" type="ORF">H2199_006928</name>
</gene>
<comment type="caution">
    <text evidence="1">The sequence shown here is derived from an EMBL/GenBank/DDBJ whole genome shotgun (WGS) entry which is preliminary data.</text>
</comment>
<name>A0ACC2YSN4_9PEZI</name>
<accession>A0ACC2YSN4</accession>
<organism evidence="1 2">
    <name type="scientific">Coniosporium tulheliwenetii</name>
    <dbReference type="NCBI Taxonomy" id="3383036"/>
    <lineage>
        <taxon>Eukaryota</taxon>
        <taxon>Fungi</taxon>
        <taxon>Dikarya</taxon>
        <taxon>Ascomycota</taxon>
        <taxon>Pezizomycotina</taxon>
        <taxon>Dothideomycetes</taxon>
        <taxon>Dothideomycetes incertae sedis</taxon>
        <taxon>Coniosporium</taxon>
    </lineage>
</organism>
<keyword evidence="2" id="KW-1185">Reference proteome</keyword>
<reference evidence="1" key="1">
    <citation type="submission" date="2022-10" db="EMBL/GenBank/DDBJ databases">
        <title>Culturing micro-colonial fungi from biological soil crusts in the Mojave desert and describing Neophaeococcomyces mojavensis, and introducing the new genera and species Taxawa tesnikishii.</title>
        <authorList>
            <person name="Kurbessoian T."/>
            <person name="Stajich J.E."/>
        </authorList>
    </citation>
    <scope>NUCLEOTIDE SEQUENCE</scope>
    <source>
        <strain evidence="1">JES_115</strain>
    </source>
</reference>